<evidence type="ECO:0000256" key="3">
    <source>
        <dbReference type="ARBA" id="ARBA00022679"/>
    </source>
</evidence>
<dbReference type="Gene3D" id="3.90.550.10">
    <property type="entry name" value="Spore Coat Polysaccharide Biosynthesis Protein SpsA, Chain A"/>
    <property type="match status" value="1"/>
</dbReference>
<dbReference type="AlphaFoldDB" id="A0A9N8J6Y7"/>
<accession>A0A9N8J6Y7</accession>
<dbReference type="InterPro" id="IPR001173">
    <property type="entry name" value="Glyco_trans_2-like"/>
</dbReference>
<evidence type="ECO:0000256" key="1">
    <source>
        <dbReference type="ARBA" id="ARBA00006739"/>
    </source>
</evidence>
<keyword evidence="2" id="KW-0328">Glycosyltransferase</keyword>
<evidence type="ECO:0000259" key="4">
    <source>
        <dbReference type="Pfam" id="PF00535"/>
    </source>
</evidence>
<keyword evidence="7" id="KW-1185">Reference proteome</keyword>
<evidence type="ECO:0000256" key="2">
    <source>
        <dbReference type="ARBA" id="ARBA00022676"/>
    </source>
</evidence>
<evidence type="ECO:0008006" key="8">
    <source>
        <dbReference type="Google" id="ProtNLM"/>
    </source>
</evidence>
<dbReference type="InterPro" id="IPR027791">
    <property type="entry name" value="Galactosyl_T_C"/>
</dbReference>
<comment type="similarity">
    <text evidence="1">Belongs to the glycosyltransferase 2 family.</text>
</comment>
<name>A0A9N8J6Y7_9FLAO</name>
<dbReference type="CDD" id="cd04186">
    <property type="entry name" value="GT_2_like_c"/>
    <property type="match status" value="1"/>
</dbReference>
<feature type="domain" description="Galactosyltransferase C-terminal" evidence="5">
    <location>
        <begin position="166"/>
        <end position="209"/>
    </location>
</feature>
<dbReference type="Proteomes" id="UP000533639">
    <property type="component" value="Unassembled WGS sequence"/>
</dbReference>
<protein>
    <recommendedName>
        <fullName evidence="8">Glycosyltransferase 2-like domain-containing protein</fullName>
    </recommendedName>
</protein>
<gene>
    <name evidence="6" type="ORF">FLAPXU55_04119</name>
</gene>
<dbReference type="Pfam" id="PF02709">
    <property type="entry name" value="Glyco_transf_7C"/>
    <property type="match status" value="1"/>
</dbReference>
<keyword evidence="3" id="KW-0808">Transferase</keyword>
<feature type="domain" description="Glycosyltransferase 2-like" evidence="4">
    <location>
        <begin position="4"/>
        <end position="110"/>
    </location>
</feature>
<dbReference type="PANTHER" id="PTHR43179">
    <property type="entry name" value="RHAMNOSYLTRANSFERASE WBBL"/>
    <property type="match status" value="1"/>
</dbReference>
<comment type="caution">
    <text evidence="6">The sequence shown here is derived from an EMBL/GenBank/DDBJ whole genome shotgun (WGS) entry which is preliminary data.</text>
</comment>
<dbReference type="EMBL" id="CAIJDE010000062">
    <property type="protein sequence ID" value="CAC9976393.1"/>
    <property type="molecule type" value="Genomic_DNA"/>
</dbReference>
<dbReference type="InterPro" id="IPR029044">
    <property type="entry name" value="Nucleotide-diphossugar_trans"/>
</dbReference>
<reference evidence="6 7" key="1">
    <citation type="submission" date="2020-06" db="EMBL/GenBank/DDBJ databases">
        <authorList>
            <person name="Criscuolo A."/>
        </authorList>
    </citation>
    <scope>NUCLEOTIDE SEQUENCE [LARGE SCALE GENOMIC DNA]</scope>
    <source>
        <strain evidence="6">PXU-55</strain>
    </source>
</reference>
<dbReference type="SUPFAM" id="SSF53448">
    <property type="entry name" value="Nucleotide-diphospho-sugar transferases"/>
    <property type="match status" value="1"/>
</dbReference>
<proteinExistence type="inferred from homology"/>
<dbReference type="Pfam" id="PF00535">
    <property type="entry name" value="Glycos_transf_2"/>
    <property type="match status" value="1"/>
</dbReference>
<dbReference type="RefSeq" id="WP_180860913.1">
    <property type="nucleotide sequence ID" value="NZ_CAIJDE010000062.1"/>
</dbReference>
<sequence length="307" mass="35540">MKISLVIVTFNGMKWIEGCIDSILESTILPEIIVVDNCSTDNTKDFLKSNYSQKIKLIESKENLGFGRANNLGISLALELNSDFIFLLNQDTVIEKDTVEKLLEVSSRNLNFGIISPIHSDGNGDLLDMSFLYYINRQGKDLISDSILNKEMKEIYEVEMINAAAWFMPKKTFEIVGGFDPMFFLYGEDDNFCQRVLYHNLKIGITPKTIIKHDSDNNYTVNFSKGSKKYYNKFLNRIRIQYGNVNSEDHTRISKIRRYFFKEAIVSLLKLNFSEYQINKTKYKLIDRKSIKLSVLKNRETGKKYLA</sequence>
<evidence type="ECO:0000313" key="7">
    <source>
        <dbReference type="Proteomes" id="UP000533639"/>
    </source>
</evidence>
<organism evidence="6 7">
    <name type="scientific">Flavobacterium panici</name>
    <dbReference type="NCBI Taxonomy" id="2654843"/>
    <lineage>
        <taxon>Bacteria</taxon>
        <taxon>Pseudomonadati</taxon>
        <taxon>Bacteroidota</taxon>
        <taxon>Flavobacteriia</taxon>
        <taxon>Flavobacteriales</taxon>
        <taxon>Flavobacteriaceae</taxon>
        <taxon>Flavobacterium</taxon>
    </lineage>
</organism>
<dbReference type="GO" id="GO:0016757">
    <property type="term" value="F:glycosyltransferase activity"/>
    <property type="evidence" value="ECO:0007669"/>
    <property type="project" value="UniProtKB-KW"/>
</dbReference>
<dbReference type="PANTHER" id="PTHR43179:SF12">
    <property type="entry name" value="GALACTOFURANOSYLTRANSFERASE GLFT2"/>
    <property type="match status" value="1"/>
</dbReference>
<evidence type="ECO:0000259" key="5">
    <source>
        <dbReference type="Pfam" id="PF02709"/>
    </source>
</evidence>
<evidence type="ECO:0000313" key="6">
    <source>
        <dbReference type="EMBL" id="CAC9976393.1"/>
    </source>
</evidence>